<gene>
    <name evidence="1" type="ORF">GA0070613_4626</name>
</gene>
<evidence type="ECO:0000313" key="1">
    <source>
        <dbReference type="EMBL" id="SCG69538.1"/>
    </source>
</evidence>
<dbReference type="Proteomes" id="UP000198221">
    <property type="component" value="Chromosome I"/>
</dbReference>
<name>A0A1C5JGA9_9ACTN</name>
<keyword evidence="2" id="KW-1185">Reference proteome</keyword>
<dbReference type="RefSeq" id="WP_089014144.1">
    <property type="nucleotide sequence ID" value="NZ_LT607754.1"/>
</dbReference>
<dbReference type="OrthoDB" id="3360700at2"/>
<evidence type="ECO:0000313" key="2">
    <source>
        <dbReference type="Proteomes" id="UP000198221"/>
    </source>
</evidence>
<sequence>MADLDFFVDVVVTGAVLGVGLTDSPDDVARALGSDFVEDRDRVAMRRDYGLVEFFWARRDGSDPWHATGFTVQTHRLTSIDVTGGLVHRYGPFGRRLRFARLNAELERLGYQLEEVTQEADAGYRRYWLAESRVSLAVATTPYGELIDAGDVWSISAPHPCETVSAAGFGAQRQAIKDGLTHLLRLGDDQRRDWLDRRQPAPSERVNWWLYVLLVIDQQLRHQPRRRADWVELKLWLLRQGQARGVVTRAESAEKVAYFVADMRRTGAELPELLPSADDVVRACLEAIPVGRNQVAMLDDRRDLRGLDRMQMRLSRQARILINAAQWHLDEVQDERLADQLREWIAVKPRLV</sequence>
<proteinExistence type="predicted"/>
<organism evidence="1 2">
    <name type="scientific">Micromonospora inositola</name>
    <dbReference type="NCBI Taxonomy" id="47865"/>
    <lineage>
        <taxon>Bacteria</taxon>
        <taxon>Bacillati</taxon>
        <taxon>Actinomycetota</taxon>
        <taxon>Actinomycetes</taxon>
        <taxon>Micromonosporales</taxon>
        <taxon>Micromonosporaceae</taxon>
        <taxon>Micromonospora</taxon>
    </lineage>
</organism>
<dbReference type="AlphaFoldDB" id="A0A1C5JGA9"/>
<reference evidence="2" key="1">
    <citation type="submission" date="2016-06" db="EMBL/GenBank/DDBJ databases">
        <authorList>
            <person name="Varghese N."/>
            <person name="Submissions Spin"/>
        </authorList>
    </citation>
    <scope>NUCLEOTIDE SEQUENCE [LARGE SCALE GENOMIC DNA]</scope>
    <source>
        <strain evidence="2">DSM 43819</strain>
    </source>
</reference>
<accession>A0A1C5JGA9</accession>
<protein>
    <submittedName>
        <fullName evidence="1">Uncharacterized protein</fullName>
    </submittedName>
</protein>
<dbReference type="EMBL" id="LT607754">
    <property type="protein sequence ID" value="SCG69538.1"/>
    <property type="molecule type" value="Genomic_DNA"/>
</dbReference>